<keyword evidence="11" id="KW-1185">Reference proteome</keyword>
<feature type="binding site" evidence="7">
    <location>
        <position position="248"/>
    </location>
    <ligand>
        <name>substrate</name>
    </ligand>
</feature>
<comment type="similarity">
    <text evidence="1 5">Belongs to the metallo-dependent hydrolases superfamily. NagA family.</text>
</comment>
<sequence length="373" mass="38132">MNAIAYTGCDIHDGNRLHPGAVLVMEDDVCAGIESTVPPGARVVTLDGGTLCPGLVDLQVNGGGGVMFNDAPTVETLRTIAEAHRRMGTTALLPTLITDRRHMSRAAIAAAVEAVGKVPGIIGLHLEGPHLSQARKGAHDASLIRPLDDDDMAMLCTAAAKLPKLMLTVAAETVTPAQIAQLSAAGVIVSLGHSDAGFEACRAAFAAGARCTTHLFNAMSGLGHREPGLVGATLDGAGAAGIIADGIHVHPTAIRAALHAKVAGSMFLVSDAMAPAGTDIDRFTLNGREILRRGGRLTLADGTLAGADLSLPQAIRVMVNEVGISREQAIVMATAAPAGVLRHKGSAGHLTVGARSEVVHLAPDLSTARPLTD</sequence>
<reference evidence="11" key="1">
    <citation type="submission" date="2016-11" db="EMBL/GenBank/DDBJ databases">
        <authorList>
            <person name="Varghese N."/>
            <person name="Submissions S."/>
        </authorList>
    </citation>
    <scope>NUCLEOTIDE SEQUENCE [LARGE SCALE GENOMIC DNA]</scope>
    <source>
        <strain evidence="11">DSM 29326</strain>
    </source>
</reference>
<dbReference type="PIRSF" id="PIRSF038994">
    <property type="entry name" value="NagA"/>
    <property type="match status" value="1"/>
</dbReference>
<dbReference type="Proteomes" id="UP000183987">
    <property type="component" value="Unassembled WGS sequence"/>
</dbReference>
<dbReference type="InterPro" id="IPR032466">
    <property type="entry name" value="Metal_Hydrolase"/>
</dbReference>
<evidence type="ECO:0000256" key="8">
    <source>
        <dbReference type="PIRSR" id="PIRSR038994-3"/>
    </source>
</evidence>
<evidence type="ECO:0000256" key="5">
    <source>
        <dbReference type="PIRNR" id="PIRNR038994"/>
    </source>
</evidence>
<evidence type="ECO:0000313" key="11">
    <source>
        <dbReference type="Proteomes" id="UP000183987"/>
    </source>
</evidence>
<dbReference type="GO" id="GO:0008448">
    <property type="term" value="F:N-acetylglucosamine-6-phosphate deacetylase activity"/>
    <property type="evidence" value="ECO:0007669"/>
    <property type="project" value="InterPro"/>
</dbReference>
<dbReference type="Gene3D" id="3.20.20.140">
    <property type="entry name" value="Metal-dependent hydrolases"/>
    <property type="match status" value="1"/>
</dbReference>
<comment type="cofactor">
    <cofactor evidence="8">
        <name>a divalent metal cation</name>
        <dbReference type="ChEBI" id="CHEBI:60240"/>
    </cofactor>
    <text evidence="8">Binds 1 divalent metal cation per subunit.</text>
</comment>
<evidence type="ECO:0000256" key="2">
    <source>
        <dbReference type="ARBA" id="ARBA00022723"/>
    </source>
</evidence>
<evidence type="ECO:0000256" key="4">
    <source>
        <dbReference type="ARBA" id="ARBA00023277"/>
    </source>
</evidence>
<evidence type="ECO:0000256" key="7">
    <source>
        <dbReference type="PIRSR" id="PIRSR038994-2"/>
    </source>
</evidence>
<evidence type="ECO:0000259" key="9">
    <source>
        <dbReference type="Pfam" id="PF01979"/>
    </source>
</evidence>
<feature type="binding site" evidence="8">
    <location>
        <position position="127"/>
    </location>
    <ligand>
        <name>Zn(2+)</name>
        <dbReference type="ChEBI" id="CHEBI:29105"/>
    </ligand>
</feature>
<dbReference type="STRING" id="366533.SAMN05444339_10955"/>
<proteinExistence type="inferred from homology"/>
<dbReference type="NCBIfam" id="TIGR00221">
    <property type="entry name" value="nagA"/>
    <property type="match status" value="1"/>
</dbReference>
<feature type="active site" description="Proton donor/acceptor" evidence="6">
    <location>
        <position position="271"/>
    </location>
</feature>
<evidence type="ECO:0000256" key="1">
    <source>
        <dbReference type="ARBA" id="ARBA00010716"/>
    </source>
</evidence>
<protein>
    <submittedName>
        <fullName evidence="10">N-acetylglucosamine 6-phosphate deacetylase</fullName>
    </submittedName>
</protein>
<feature type="binding site" evidence="8">
    <location>
        <position position="193"/>
    </location>
    <ligand>
        <name>Zn(2+)</name>
        <dbReference type="ChEBI" id="CHEBI:29105"/>
    </ligand>
</feature>
<dbReference type="GO" id="GO:0006046">
    <property type="term" value="P:N-acetylglucosamine catabolic process"/>
    <property type="evidence" value="ECO:0007669"/>
    <property type="project" value="TreeGrafter"/>
</dbReference>
<dbReference type="SUPFAM" id="SSF51556">
    <property type="entry name" value="Metallo-dependent hydrolases"/>
    <property type="match status" value="1"/>
</dbReference>
<keyword evidence="2 8" id="KW-0479">Metal-binding</keyword>
<feature type="binding site" evidence="7">
    <location>
        <position position="225"/>
    </location>
    <ligand>
        <name>substrate</name>
    </ligand>
</feature>
<keyword evidence="4 5" id="KW-0119">Carbohydrate metabolism</keyword>
<evidence type="ECO:0000256" key="3">
    <source>
        <dbReference type="ARBA" id="ARBA00022801"/>
    </source>
</evidence>
<feature type="binding site" evidence="8">
    <location>
        <position position="214"/>
    </location>
    <ligand>
        <name>Zn(2+)</name>
        <dbReference type="ChEBI" id="CHEBI:29105"/>
    </ligand>
</feature>
<dbReference type="Pfam" id="PF01979">
    <property type="entry name" value="Amidohydro_1"/>
    <property type="match status" value="1"/>
</dbReference>
<organism evidence="10 11">
    <name type="scientific">Loktanella atrilutea</name>
    <dbReference type="NCBI Taxonomy" id="366533"/>
    <lineage>
        <taxon>Bacteria</taxon>
        <taxon>Pseudomonadati</taxon>
        <taxon>Pseudomonadota</taxon>
        <taxon>Alphaproteobacteria</taxon>
        <taxon>Rhodobacterales</taxon>
        <taxon>Roseobacteraceae</taxon>
        <taxon>Loktanella</taxon>
    </lineage>
</organism>
<dbReference type="InterPro" id="IPR011059">
    <property type="entry name" value="Metal-dep_hydrolase_composite"/>
</dbReference>
<dbReference type="GO" id="GO:0046872">
    <property type="term" value="F:metal ion binding"/>
    <property type="evidence" value="ECO:0007669"/>
    <property type="project" value="UniProtKB-KW"/>
</dbReference>
<dbReference type="RefSeq" id="WP_072858242.1">
    <property type="nucleotide sequence ID" value="NZ_FQUE01000009.1"/>
</dbReference>
<dbReference type="OrthoDB" id="9776488at2"/>
<dbReference type="PANTHER" id="PTHR11113">
    <property type="entry name" value="N-ACETYLGLUCOSAMINE-6-PHOSPHATE DEACETYLASE"/>
    <property type="match status" value="1"/>
</dbReference>
<feature type="binding site" evidence="7">
    <location>
        <position position="138"/>
    </location>
    <ligand>
        <name>substrate</name>
    </ligand>
</feature>
<dbReference type="AlphaFoldDB" id="A0A1M5D6W7"/>
<feature type="domain" description="Amidohydrolase-related" evidence="9">
    <location>
        <begin position="50"/>
        <end position="355"/>
    </location>
</feature>
<dbReference type="SUPFAM" id="SSF51338">
    <property type="entry name" value="Composite domain of metallo-dependent hydrolases"/>
    <property type="match status" value="1"/>
</dbReference>
<dbReference type="InterPro" id="IPR006680">
    <property type="entry name" value="Amidohydro-rel"/>
</dbReference>
<keyword evidence="3 5" id="KW-0378">Hydrolase</keyword>
<accession>A0A1M5D6W7</accession>
<dbReference type="PANTHER" id="PTHR11113:SF14">
    <property type="entry name" value="N-ACETYLGLUCOSAMINE-6-PHOSPHATE DEACETYLASE"/>
    <property type="match status" value="1"/>
</dbReference>
<evidence type="ECO:0000313" key="10">
    <source>
        <dbReference type="EMBL" id="SHF62789.1"/>
    </source>
</evidence>
<dbReference type="Gene3D" id="2.30.40.10">
    <property type="entry name" value="Urease, subunit C, domain 1"/>
    <property type="match status" value="1"/>
</dbReference>
<feature type="binding site" evidence="7">
    <location>
        <begin position="304"/>
        <end position="306"/>
    </location>
    <ligand>
        <name>substrate</name>
    </ligand>
</feature>
<dbReference type="EMBL" id="FQUE01000009">
    <property type="protein sequence ID" value="SHF62789.1"/>
    <property type="molecule type" value="Genomic_DNA"/>
</dbReference>
<feature type="binding site" evidence="7">
    <location>
        <begin position="217"/>
        <end position="218"/>
    </location>
    <ligand>
        <name>substrate</name>
    </ligand>
</feature>
<evidence type="ECO:0000256" key="6">
    <source>
        <dbReference type="PIRSR" id="PIRSR038994-1"/>
    </source>
</evidence>
<dbReference type="InterPro" id="IPR003764">
    <property type="entry name" value="GlcNAc_6-P_deAcase"/>
</dbReference>
<gene>
    <name evidence="10" type="ORF">SAMN05444339_10955</name>
</gene>
<name>A0A1M5D6W7_LOKAT</name>